<dbReference type="InterPro" id="IPR005697">
    <property type="entry name" value="HST_MetA"/>
</dbReference>
<feature type="active site" description="Acyl-thioester intermediate" evidence="7">
    <location>
        <position position="142"/>
    </location>
</feature>
<organism evidence="8 9">
    <name type="scientific">Gracilibacillus marinus</name>
    <dbReference type="NCBI Taxonomy" id="630535"/>
    <lineage>
        <taxon>Bacteria</taxon>
        <taxon>Bacillati</taxon>
        <taxon>Bacillota</taxon>
        <taxon>Bacilli</taxon>
        <taxon>Bacillales</taxon>
        <taxon>Bacillaceae</taxon>
        <taxon>Gracilibacillus</taxon>
    </lineage>
</organism>
<dbReference type="Gene3D" id="3.40.50.880">
    <property type="match status" value="1"/>
</dbReference>
<comment type="subcellular location">
    <subcellularLocation>
        <location evidence="7">Cytoplasm</location>
    </subcellularLocation>
</comment>
<evidence type="ECO:0000256" key="5">
    <source>
        <dbReference type="ARBA" id="ARBA00023315"/>
    </source>
</evidence>
<dbReference type="InterPro" id="IPR029062">
    <property type="entry name" value="Class_I_gatase-like"/>
</dbReference>
<keyword evidence="1 7" id="KW-0963">Cytoplasm</keyword>
<feature type="binding site" evidence="7">
    <location>
        <position position="192"/>
    </location>
    <ligand>
        <name>substrate</name>
    </ligand>
</feature>
<comment type="pathway">
    <text evidence="7">Amino-acid biosynthesis; L-methionine biosynthesis via de novo pathway; O-acetyl-L-homoserine from L-homoserine: step 1/1.</text>
</comment>
<dbReference type="PANTHER" id="PTHR20919:SF0">
    <property type="entry name" value="HOMOSERINE O-SUCCINYLTRANSFERASE"/>
    <property type="match status" value="1"/>
</dbReference>
<accession>A0ABV8VQM6</accession>
<comment type="caution">
    <text evidence="7">Lacks conserved residue(s) required for the propagation of feature annotation.</text>
</comment>
<dbReference type="CDD" id="cd03131">
    <property type="entry name" value="GATase1_HTS"/>
    <property type="match status" value="1"/>
</dbReference>
<dbReference type="NCBIfam" id="TIGR01001">
    <property type="entry name" value="metA"/>
    <property type="match status" value="1"/>
</dbReference>
<evidence type="ECO:0000256" key="6">
    <source>
        <dbReference type="ARBA" id="ARBA00049043"/>
    </source>
</evidence>
<dbReference type="RefSeq" id="WP_390194720.1">
    <property type="nucleotide sequence ID" value="NZ_JBHSDV010000001.1"/>
</dbReference>
<dbReference type="InterPro" id="IPR033752">
    <property type="entry name" value="MetA_family"/>
</dbReference>
<dbReference type="PIRSF" id="PIRSF000450">
    <property type="entry name" value="H_ser_succinyltr"/>
    <property type="match status" value="1"/>
</dbReference>
<dbReference type="Pfam" id="PF04204">
    <property type="entry name" value="HTS"/>
    <property type="match status" value="1"/>
</dbReference>
<evidence type="ECO:0000256" key="3">
    <source>
        <dbReference type="ARBA" id="ARBA00022679"/>
    </source>
</evidence>
<keyword evidence="3 7" id="KW-0808">Transferase</keyword>
<proteinExistence type="inferred from homology"/>
<comment type="caution">
    <text evidence="8">The sequence shown here is derived from an EMBL/GenBank/DDBJ whole genome shotgun (WGS) entry which is preliminary data.</text>
</comment>
<feature type="site" description="Important for substrate specificity" evidence="7">
    <location>
        <position position="192"/>
    </location>
</feature>
<evidence type="ECO:0000313" key="8">
    <source>
        <dbReference type="EMBL" id="MFC4386262.1"/>
    </source>
</evidence>
<dbReference type="Proteomes" id="UP001595880">
    <property type="component" value="Unassembled WGS sequence"/>
</dbReference>
<feature type="binding site" evidence="7">
    <location>
        <position position="249"/>
    </location>
    <ligand>
        <name>substrate</name>
    </ligand>
</feature>
<evidence type="ECO:0000256" key="7">
    <source>
        <dbReference type="HAMAP-Rule" id="MF_00295"/>
    </source>
</evidence>
<keyword evidence="4 7" id="KW-0486">Methionine biosynthesis</keyword>
<dbReference type="HAMAP" id="MF_00295">
    <property type="entry name" value="MetA_acyltransf"/>
    <property type="match status" value="1"/>
</dbReference>
<evidence type="ECO:0000256" key="1">
    <source>
        <dbReference type="ARBA" id="ARBA00022490"/>
    </source>
</evidence>
<feature type="binding site" evidence="7">
    <location>
        <position position="163"/>
    </location>
    <ligand>
        <name>substrate</name>
    </ligand>
</feature>
<evidence type="ECO:0000256" key="4">
    <source>
        <dbReference type="ARBA" id="ARBA00023167"/>
    </source>
</evidence>
<feature type="site" description="Important for acyl-CoA specificity" evidence="7">
    <location>
        <position position="111"/>
    </location>
</feature>
<keyword evidence="9" id="KW-1185">Reference proteome</keyword>
<gene>
    <name evidence="8" type="primary">metA</name>
    <name evidence="7" type="synonym">metAA</name>
    <name evidence="8" type="ORF">ACFOZ1_00435</name>
</gene>
<comment type="catalytic activity">
    <reaction evidence="6 7">
        <text>L-homoserine + acetyl-CoA = O-acetyl-L-homoserine + CoA</text>
        <dbReference type="Rhea" id="RHEA:13701"/>
        <dbReference type="ChEBI" id="CHEBI:57287"/>
        <dbReference type="ChEBI" id="CHEBI:57288"/>
        <dbReference type="ChEBI" id="CHEBI:57476"/>
        <dbReference type="ChEBI" id="CHEBI:57716"/>
        <dbReference type="EC" id="2.3.1.31"/>
    </reaction>
</comment>
<feature type="active site" description="Proton acceptor" evidence="7">
    <location>
        <position position="235"/>
    </location>
</feature>
<dbReference type="EC" id="2.3.1.31" evidence="7"/>
<reference evidence="9" key="1">
    <citation type="journal article" date="2019" name="Int. J. Syst. Evol. Microbiol.">
        <title>The Global Catalogue of Microorganisms (GCM) 10K type strain sequencing project: providing services to taxonomists for standard genome sequencing and annotation.</title>
        <authorList>
            <consortium name="The Broad Institute Genomics Platform"/>
            <consortium name="The Broad Institute Genome Sequencing Center for Infectious Disease"/>
            <person name="Wu L."/>
            <person name="Ma J."/>
        </authorList>
    </citation>
    <scope>NUCLEOTIDE SEQUENCE [LARGE SCALE GENOMIC DNA]</scope>
    <source>
        <strain evidence="9">KACC 14058</strain>
    </source>
</reference>
<dbReference type="EMBL" id="JBHSDV010000001">
    <property type="protein sequence ID" value="MFC4386262.1"/>
    <property type="molecule type" value="Genomic_DNA"/>
</dbReference>
<comment type="function">
    <text evidence="7">Transfers an acetyl group from acetyl-CoA to L-homoserine, forming acetyl-L-homoserine.</text>
</comment>
<sequence length="302" mass="34840">MPIKIPDLLPAKNKLQEENIFVMDESRAFTQDIRPLKILILNLMPLKQQTETHLLRILGNSPLQIDVGLLHTSTHVSKNTPAEHLEQFYKSITDVKANKYDGLIITGAPIEKLAYEDVNYWSELSEIMEWSKTNVTSTLHICWGAMAGLYYHYGIDKYLMDEKLSGIFTHTLSDPREKLLSGFDEEFVVPHSREADIKKTDIEKEPRLKILSESEEAGIYLVASTDGKQIFVTGHPEYDAFTLQKEFDRDTAAGLNPIIPVNYYPNDDPTQTPRLRWRTHSNMLISNWLNYYVYQETPYQLD</sequence>
<keyword evidence="5 7" id="KW-0012">Acyltransferase</keyword>
<feature type="active site" evidence="7">
    <location>
        <position position="237"/>
    </location>
</feature>
<comment type="similarity">
    <text evidence="7">Belongs to the MetA family.</text>
</comment>
<dbReference type="SUPFAM" id="SSF52317">
    <property type="entry name" value="Class I glutamine amidotransferase-like"/>
    <property type="match status" value="1"/>
</dbReference>
<keyword evidence="2 7" id="KW-0028">Amino-acid biosynthesis</keyword>
<dbReference type="PANTHER" id="PTHR20919">
    <property type="entry name" value="HOMOSERINE O-SUCCINYLTRANSFERASE"/>
    <property type="match status" value="1"/>
</dbReference>
<protein>
    <recommendedName>
        <fullName evidence="7">Homoserine O-acetyltransferase</fullName>
        <shortName evidence="7">HAT</shortName>
        <ecNumber evidence="7">2.3.1.31</ecNumber>
    </recommendedName>
    <alternativeName>
        <fullName evidence="7">Homoserine transacetylase</fullName>
        <shortName evidence="7">HTA</shortName>
    </alternativeName>
</protein>
<evidence type="ECO:0000256" key="2">
    <source>
        <dbReference type="ARBA" id="ARBA00022605"/>
    </source>
</evidence>
<evidence type="ECO:0000313" key="9">
    <source>
        <dbReference type="Proteomes" id="UP001595880"/>
    </source>
</evidence>
<name>A0ABV8VQM6_9BACI</name>
<dbReference type="GO" id="GO:0008899">
    <property type="term" value="F:homoserine O-succinyltransferase activity"/>
    <property type="evidence" value="ECO:0007669"/>
    <property type="project" value="UniProtKB-EC"/>
</dbReference>